<dbReference type="RefSeq" id="WP_015929201.1">
    <property type="nucleotide sequence ID" value="NC_011894.1"/>
</dbReference>
<dbReference type="HOGENOM" id="CLU_3119679_0_0_5"/>
<gene>
    <name evidence="1" type="ordered locus">Mnod_2558</name>
</gene>
<organism evidence="1 2">
    <name type="scientific">Methylobacterium nodulans (strain LMG 21967 / CNCM I-2342 / ORS 2060)</name>
    <dbReference type="NCBI Taxonomy" id="460265"/>
    <lineage>
        <taxon>Bacteria</taxon>
        <taxon>Pseudomonadati</taxon>
        <taxon>Pseudomonadota</taxon>
        <taxon>Alphaproteobacteria</taxon>
        <taxon>Hyphomicrobiales</taxon>
        <taxon>Methylobacteriaceae</taxon>
        <taxon>Methylobacterium</taxon>
    </lineage>
</organism>
<evidence type="ECO:0000313" key="1">
    <source>
        <dbReference type="EMBL" id="ACL57522.1"/>
    </source>
</evidence>
<dbReference type="AlphaFoldDB" id="B8ICW1"/>
<dbReference type="STRING" id="460265.Mnod_2558"/>
<dbReference type="Proteomes" id="UP000008207">
    <property type="component" value="Chromosome"/>
</dbReference>
<reference evidence="1 2" key="1">
    <citation type="submission" date="2009-01" db="EMBL/GenBank/DDBJ databases">
        <title>Complete sequence of chromosome of Methylobacterium nodulans ORS 2060.</title>
        <authorList>
            <consortium name="US DOE Joint Genome Institute"/>
            <person name="Lucas S."/>
            <person name="Copeland A."/>
            <person name="Lapidus A."/>
            <person name="Glavina del Rio T."/>
            <person name="Dalin E."/>
            <person name="Tice H."/>
            <person name="Bruce D."/>
            <person name="Goodwin L."/>
            <person name="Pitluck S."/>
            <person name="Sims D."/>
            <person name="Brettin T."/>
            <person name="Detter J.C."/>
            <person name="Han C."/>
            <person name="Larimer F."/>
            <person name="Land M."/>
            <person name="Hauser L."/>
            <person name="Kyrpides N."/>
            <person name="Ivanova N."/>
            <person name="Marx C.J."/>
            <person name="Richardson P."/>
        </authorList>
    </citation>
    <scope>NUCLEOTIDE SEQUENCE [LARGE SCALE GENOMIC DNA]</scope>
    <source>
        <strain evidence="2">LMG 21967 / CNCM I-2342 / ORS 2060</strain>
    </source>
</reference>
<dbReference type="KEGG" id="mno:Mnod_2558"/>
<evidence type="ECO:0000313" key="2">
    <source>
        <dbReference type="Proteomes" id="UP000008207"/>
    </source>
</evidence>
<proteinExistence type="predicted"/>
<protein>
    <submittedName>
        <fullName evidence="1">Uncharacterized protein</fullName>
    </submittedName>
</protein>
<accession>B8ICW1</accession>
<name>B8ICW1_METNO</name>
<keyword evidence="2" id="KW-1185">Reference proteome</keyword>
<dbReference type="EMBL" id="CP001349">
    <property type="protein sequence ID" value="ACL57522.1"/>
    <property type="molecule type" value="Genomic_DNA"/>
</dbReference>
<sequence>MTINVVANGGHIEFVRADARVERFLGTSVIWRVIEGLLLALGNASPIAAH</sequence>